<dbReference type="PRINTS" id="PR00081">
    <property type="entry name" value="GDHRDH"/>
</dbReference>
<evidence type="ECO:0000313" key="4">
    <source>
        <dbReference type="Proteomes" id="UP000660611"/>
    </source>
</evidence>
<evidence type="ECO:0000256" key="2">
    <source>
        <dbReference type="ARBA" id="ARBA00023002"/>
    </source>
</evidence>
<keyword evidence="2" id="KW-0560">Oxidoreductase</keyword>
<protein>
    <submittedName>
        <fullName evidence="3">Oxidoreductase</fullName>
    </submittedName>
</protein>
<dbReference type="GO" id="GO:0016616">
    <property type="term" value="F:oxidoreductase activity, acting on the CH-OH group of donors, NAD or NADP as acceptor"/>
    <property type="evidence" value="ECO:0007669"/>
    <property type="project" value="TreeGrafter"/>
</dbReference>
<comment type="caution">
    <text evidence="3">The sequence shown here is derived from an EMBL/GenBank/DDBJ whole genome shotgun (WGS) entry which is preliminary data.</text>
</comment>
<sequence length="257" mass="26428">MRRFEGKVALVTAAGQGIGRAVVRRVAAEGGAVVVTDLREDAATAVAEEVGTEHALGMKVDVTSRAEVDAAVAAAVGRFGRLDLLVNNAGGCIVTSAPEDTSAEDWHRQLDLTLVGAARCIQAAIPHLVKARGNVVTIGSVNGLAAFGNVEYAAAKAGQIALSTNYAARYGPLGVRFNVVAPGTVRTPNWDSQPGTLEQLASMYPLGRVGEPEDIAAAVAFLGSDDAAWITGHTLPVEGGVLTGPNPIDLSPPETSR</sequence>
<dbReference type="RefSeq" id="WP_203845599.1">
    <property type="nucleotide sequence ID" value="NZ_BAAAVW010000006.1"/>
</dbReference>
<name>A0A919PJN9_9ACTN</name>
<dbReference type="FunFam" id="3.40.50.720:FF:000084">
    <property type="entry name" value="Short-chain dehydrogenase reductase"/>
    <property type="match status" value="1"/>
</dbReference>
<dbReference type="Proteomes" id="UP000660611">
    <property type="component" value="Unassembled WGS sequence"/>
</dbReference>
<keyword evidence="4" id="KW-1185">Reference proteome</keyword>
<dbReference type="InterPro" id="IPR002347">
    <property type="entry name" value="SDR_fam"/>
</dbReference>
<dbReference type="EMBL" id="BONQ01000026">
    <property type="protein sequence ID" value="GIG43745.1"/>
    <property type="molecule type" value="Genomic_DNA"/>
</dbReference>
<dbReference type="Gene3D" id="3.40.50.720">
    <property type="entry name" value="NAD(P)-binding Rossmann-like Domain"/>
    <property type="match status" value="1"/>
</dbReference>
<evidence type="ECO:0000256" key="1">
    <source>
        <dbReference type="ARBA" id="ARBA00006484"/>
    </source>
</evidence>
<proteinExistence type="inferred from homology"/>
<dbReference type="AlphaFoldDB" id="A0A919PJN9"/>
<reference evidence="3" key="1">
    <citation type="submission" date="2021-01" db="EMBL/GenBank/DDBJ databases">
        <title>Whole genome shotgun sequence of Dactylosporangium siamense NBRC 106093.</title>
        <authorList>
            <person name="Komaki H."/>
            <person name="Tamura T."/>
        </authorList>
    </citation>
    <scope>NUCLEOTIDE SEQUENCE</scope>
    <source>
        <strain evidence="3">NBRC 106093</strain>
    </source>
</reference>
<dbReference type="Pfam" id="PF13561">
    <property type="entry name" value="adh_short_C2"/>
    <property type="match status" value="1"/>
</dbReference>
<dbReference type="SUPFAM" id="SSF51735">
    <property type="entry name" value="NAD(P)-binding Rossmann-fold domains"/>
    <property type="match status" value="1"/>
</dbReference>
<dbReference type="InterPro" id="IPR036291">
    <property type="entry name" value="NAD(P)-bd_dom_sf"/>
</dbReference>
<dbReference type="PANTHER" id="PTHR42760">
    <property type="entry name" value="SHORT-CHAIN DEHYDROGENASES/REDUCTASES FAMILY MEMBER"/>
    <property type="match status" value="1"/>
</dbReference>
<gene>
    <name evidence="3" type="ORF">Dsi01nite_017860</name>
</gene>
<dbReference type="PRINTS" id="PR00080">
    <property type="entry name" value="SDRFAMILY"/>
</dbReference>
<evidence type="ECO:0000313" key="3">
    <source>
        <dbReference type="EMBL" id="GIG43745.1"/>
    </source>
</evidence>
<organism evidence="3 4">
    <name type="scientific">Dactylosporangium siamense</name>
    <dbReference type="NCBI Taxonomy" id="685454"/>
    <lineage>
        <taxon>Bacteria</taxon>
        <taxon>Bacillati</taxon>
        <taxon>Actinomycetota</taxon>
        <taxon>Actinomycetes</taxon>
        <taxon>Micromonosporales</taxon>
        <taxon>Micromonosporaceae</taxon>
        <taxon>Dactylosporangium</taxon>
    </lineage>
</organism>
<comment type="similarity">
    <text evidence="1">Belongs to the short-chain dehydrogenases/reductases (SDR) family.</text>
</comment>
<accession>A0A919PJN9</accession>